<keyword evidence="4" id="KW-1185">Reference proteome</keyword>
<dbReference type="PRINTS" id="PR00463">
    <property type="entry name" value="EP450I"/>
</dbReference>
<dbReference type="InterPro" id="IPR001128">
    <property type="entry name" value="Cyt_P450"/>
</dbReference>
<gene>
    <name evidence="3" type="ORF">ACHHYP_11089</name>
</gene>
<dbReference type="PANTHER" id="PTHR24305:SF166">
    <property type="entry name" value="CYTOCHROME P450 12A4, MITOCHONDRIAL-RELATED"/>
    <property type="match status" value="1"/>
</dbReference>
<sequence length="182" mass="20269">MAYAFYLLAVHPEAQEKAAAEINAVLGSSTDLTYDVVQNLPYVTAVVTEALRLFPPAPATTRTLEKDLVLNGHTIPKDTMIYMPIWFINRSKYNWGEDADEFKPERHLVKDEDETMPAKDRANCVGLRYAVLEAVIMLVTVLRRARLSRPADVPPIAVKVSGILQIPEHGVWVSMNPVAARA</sequence>
<evidence type="ECO:0000313" key="3">
    <source>
        <dbReference type="EMBL" id="OQR86020.1"/>
    </source>
</evidence>
<name>A0A1V9YJX8_ACHHY</name>
<comment type="caution">
    <text evidence="3">The sequence shown here is derived from an EMBL/GenBank/DDBJ whole genome shotgun (WGS) entry which is preliminary data.</text>
</comment>
<organism evidence="3 4">
    <name type="scientific">Achlya hypogyna</name>
    <name type="common">Oomycete</name>
    <name type="synonym">Protoachlya hypogyna</name>
    <dbReference type="NCBI Taxonomy" id="1202772"/>
    <lineage>
        <taxon>Eukaryota</taxon>
        <taxon>Sar</taxon>
        <taxon>Stramenopiles</taxon>
        <taxon>Oomycota</taxon>
        <taxon>Saprolegniomycetes</taxon>
        <taxon>Saprolegniales</taxon>
        <taxon>Achlyaceae</taxon>
        <taxon>Achlya</taxon>
    </lineage>
</organism>
<keyword evidence="2" id="KW-0479">Metal-binding</keyword>
<dbReference type="STRING" id="1202772.A0A1V9YJX8"/>
<comment type="cofactor">
    <cofactor evidence="2">
        <name>heme</name>
        <dbReference type="ChEBI" id="CHEBI:30413"/>
    </cofactor>
</comment>
<dbReference type="EMBL" id="JNBR01001541">
    <property type="protein sequence ID" value="OQR86020.1"/>
    <property type="molecule type" value="Genomic_DNA"/>
</dbReference>
<proteinExistence type="inferred from homology"/>
<dbReference type="GO" id="GO:0020037">
    <property type="term" value="F:heme binding"/>
    <property type="evidence" value="ECO:0007669"/>
    <property type="project" value="InterPro"/>
</dbReference>
<dbReference type="InterPro" id="IPR002401">
    <property type="entry name" value="Cyt_P450_E_grp-I"/>
</dbReference>
<dbReference type="Pfam" id="PF00067">
    <property type="entry name" value="p450"/>
    <property type="match status" value="1"/>
</dbReference>
<comment type="similarity">
    <text evidence="1">Belongs to the cytochrome P450 family.</text>
</comment>
<keyword evidence="2" id="KW-0408">Iron</keyword>
<dbReference type="GO" id="GO:0016705">
    <property type="term" value="F:oxidoreductase activity, acting on paired donors, with incorporation or reduction of molecular oxygen"/>
    <property type="evidence" value="ECO:0007669"/>
    <property type="project" value="InterPro"/>
</dbReference>
<dbReference type="Gene3D" id="1.10.630.10">
    <property type="entry name" value="Cytochrome P450"/>
    <property type="match status" value="1"/>
</dbReference>
<dbReference type="GO" id="GO:0005506">
    <property type="term" value="F:iron ion binding"/>
    <property type="evidence" value="ECO:0007669"/>
    <property type="project" value="InterPro"/>
</dbReference>
<dbReference type="GO" id="GO:0004497">
    <property type="term" value="F:monooxygenase activity"/>
    <property type="evidence" value="ECO:0007669"/>
    <property type="project" value="InterPro"/>
</dbReference>
<evidence type="ECO:0000313" key="4">
    <source>
        <dbReference type="Proteomes" id="UP000243579"/>
    </source>
</evidence>
<evidence type="ECO:0000256" key="1">
    <source>
        <dbReference type="ARBA" id="ARBA00010617"/>
    </source>
</evidence>
<protein>
    <submittedName>
        <fullName evidence="3">Thromboxane-A synthase-like</fullName>
    </submittedName>
</protein>
<accession>A0A1V9YJX8</accession>
<dbReference type="InterPro" id="IPR050121">
    <property type="entry name" value="Cytochrome_P450_monoxygenase"/>
</dbReference>
<dbReference type="AlphaFoldDB" id="A0A1V9YJX8"/>
<dbReference type="Proteomes" id="UP000243579">
    <property type="component" value="Unassembled WGS sequence"/>
</dbReference>
<dbReference type="OrthoDB" id="1470350at2759"/>
<reference evidence="3 4" key="1">
    <citation type="journal article" date="2014" name="Genome Biol. Evol.">
        <title>The secreted proteins of Achlya hypogyna and Thraustotheca clavata identify the ancestral oomycete secretome and reveal gene acquisitions by horizontal gene transfer.</title>
        <authorList>
            <person name="Misner I."/>
            <person name="Blouin N."/>
            <person name="Leonard G."/>
            <person name="Richards T.A."/>
            <person name="Lane C.E."/>
        </authorList>
    </citation>
    <scope>NUCLEOTIDE SEQUENCE [LARGE SCALE GENOMIC DNA]</scope>
    <source>
        <strain evidence="3 4">ATCC 48635</strain>
    </source>
</reference>
<dbReference type="PRINTS" id="PR00385">
    <property type="entry name" value="P450"/>
</dbReference>
<evidence type="ECO:0000256" key="2">
    <source>
        <dbReference type="PIRSR" id="PIRSR602401-1"/>
    </source>
</evidence>
<dbReference type="SUPFAM" id="SSF48264">
    <property type="entry name" value="Cytochrome P450"/>
    <property type="match status" value="1"/>
</dbReference>
<feature type="binding site" description="axial binding residue" evidence="2">
    <location>
        <position position="124"/>
    </location>
    <ligand>
        <name>heme</name>
        <dbReference type="ChEBI" id="CHEBI:30413"/>
    </ligand>
    <ligandPart>
        <name>Fe</name>
        <dbReference type="ChEBI" id="CHEBI:18248"/>
    </ligandPart>
</feature>
<dbReference type="PANTHER" id="PTHR24305">
    <property type="entry name" value="CYTOCHROME P450"/>
    <property type="match status" value="1"/>
</dbReference>
<dbReference type="InterPro" id="IPR036396">
    <property type="entry name" value="Cyt_P450_sf"/>
</dbReference>
<keyword evidence="2" id="KW-0349">Heme</keyword>